<name>A0A7J6UUU1_THATH</name>
<accession>A0A7J6UUU1</accession>
<proteinExistence type="predicted"/>
<evidence type="ECO:0000313" key="1">
    <source>
        <dbReference type="EMBL" id="KAF5176211.1"/>
    </source>
</evidence>
<reference evidence="1 2" key="1">
    <citation type="submission" date="2020-06" db="EMBL/GenBank/DDBJ databases">
        <title>Transcriptomic and genomic resources for Thalictrum thalictroides and T. hernandezii: Facilitating candidate gene discovery in an emerging model plant lineage.</title>
        <authorList>
            <person name="Arias T."/>
            <person name="Riano-Pachon D.M."/>
            <person name="Di Stilio V.S."/>
        </authorList>
    </citation>
    <scope>NUCLEOTIDE SEQUENCE [LARGE SCALE GENOMIC DNA]</scope>
    <source>
        <strain evidence="2">cv. WT478/WT964</strain>
        <tissue evidence="1">Leaves</tissue>
    </source>
</reference>
<organism evidence="1 2">
    <name type="scientific">Thalictrum thalictroides</name>
    <name type="common">Rue-anemone</name>
    <name type="synonym">Anemone thalictroides</name>
    <dbReference type="NCBI Taxonomy" id="46969"/>
    <lineage>
        <taxon>Eukaryota</taxon>
        <taxon>Viridiplantae</taxon>
        <taxon>Streptophyta</taxon>
        <taxon>Embryophyta</taxon>
        <taxon>Tracheophyta</taxon>
        <taxon>Spermatophyta</taxon>
        <taxon>Magnoliopsida</taxon>
        <taxon>Ranunculales</taxon>
        <taxon>Ranunculaceae</taxon>
        <taxon>Thalictroideae</taxon>
        <taxon>Thalictrum</taxon>
    </lineage>
</organism>
<sequence length="64" mass="7158">MAKPQITLQNNYLVQDVKNEAYQAYSSSKKLMDKNIQDLTIMKHIGLPTRLNTNGANHLTGGLN</sequence>
<dbReference type="AlphaFoldDB" id="A0A7J6UUU1"/>
<keyword evidence="2" id="KW-1185">Reference proteome</keyword>
<evidence type="ECO:0000313" key="2">
    <source>
        <dbReference type="Proteomes" id="UP000554482"/>
    </source>
</evidence>
<gene>
    <name evidence="1" type="ORF">FRX31_034202</name>
</gene>
<protein>
    <submittedName>
        <fullName evidence="1">Uncharacterized protein</fullName>
    </submittedName>
</protein>
<dbReference type="Proteomes" id="UP000554482">
    <property type="component" value="Unassembled WGS sequence"/>
</dbReference>
<comment type="caution">
    <text evidence="1">The sequence shown here is derived from an EMBL/GenBank/DDBJ whole genome shotgun (WGS) entry which is preliminary data.</text>
</comment>
<dbReference type="EMBL" id="JABWDY010043061">
    <property type="protein sequence ID" value="KAF5176211.1"/>
    <property type="molecule type" value="Genomic_DNA"/>
</dbReference>